<dbReference type="InterPro" id="IPR036615">
    <property type="entry name" value="Mur_ligase_C_dom_sf"/>
</dbReference>
<comment type="similarity">
    <text evidence="10">Belongs to the MurCDEF family. MurF subfamily.</text>
</comment>
<dbReference type="GO" id="GO:0071555">
    <property type="term" value="P:cell wall organization"/>
    <property type="evidence" value="ECO:0007669"/>
    <property type="project" value="UniProtKB-KW"/>
</dbReference>
<evidence type="ECO:0000256" key="4">
    <source>
        <dbReference type="ARBA" id="ARBA00022741"/>
    </source>
</evidence>
<dbReference type="AlphaFoldDB" id="A0A7C4RRE8"/>
<keyword evidence="9 10" id="KW-0961">Cell wall biogenesis/degradation</keyword>
<dbReference type="EC" id="6.3.2.10" evidence="10 11"/>
<reference evidence="15" key="1">
    <citation type="journal article" date="2020" name="mSystems">
        <title>Genome- and Community-Level Interaction Insights into Carbon Utilization and Element Cycling Functions of Hydrothermarchaeota in Hydrothermal Sediment.</title>
        <authorList>
            <person name="Zhou Z."/>
            <person name="Liu Y."/>
            <person name="Xu W."/>
            <person name="Pan J."/>
            <person name="Luo Z.H."/>
            <person name="Li M."/>
        </authorList>
    </citation>
    <scope>NUCLEOTIDE SEQUENCE [LARGE SCALE GENOMIC DNA]</scope>
    <source>
        <strain evidence="15">SpSt-477</strain>
    </source>
</reference>
<comment type="catalytic activity">
    <reaction evidence="10 11">
        <text>D-alanyl-D-alanine + UDP-N-acetyl-alpha-D-muramoyl-L-alanyl-gamma-D-glutamyl-meso-2,6-diaminopimelate + ATP = UDP-N-acetyl-alpha-D-muramoyl-L-alanyl-gamma-D-glutamyl-meso-2,6-diaminopimeloyl-D-alanyl-D-alanine + ADP + phosphate + H(+)</text>
        <dbReference type="Rhea" id="RHEA:28374"/>
        <dbReference type="ChEBI" id="CHEBI:15378"/>
        <dbReference type="ChEBI" id="CHEBI:30616"/>
        <dbReference type="ChEBI" id="CHEBI:43474"/>
        <dbReference type="ChEBI" id="CHEBI:57822"/>
        <dbReference type="ChEBI" id="CHEBI:61386"/>
        <dbReference type="ChEBI" id="CHEBI:83905"/>
        <dbReference type="ChEBI" id="CHEBI:456216"/>
        <dbReference type="EC" id="6.3.2.10"/>
    </reaction>
</comment>
<evidence type="ECO:0000259" key="14">
    <source>
        <dbReference type="Pfam" id="PF08245"/>
    </source>
</evidence>
<feature type="domain" description="Mur ligase C-terminal" evidence="13">
    <location>
        <begin position="324"/>
        <end position="450"/>
    </location>
</feature>
<protein>
    <recommendedName>
        <fullName evidence="10 11">UDP-N-acetylmuramoyl-tripeptide--D-alanyl-D-alanine ligase</fullName>
        <ecNumber evidence="10 11">6.3.2.10</ecNumber>
    </recommendedName>
    <alternativeName>
        <fullName evidence="10">D-alanyl-D-alanine-adding enzyme</fullName>
    </alternativeName>
</protein>
<dbReference type="GO" id="GO:0005524">
    <property type="term" value="F:ATP binding"/>
    <property type="evidence" value="ECO:0007669"/>
    <property type="project" value="UniProtKB-UniRule"/>
</dbReference>
<evidence type="ECO:0000259" key="12">
    <source>
        <dbReference type="Pfam" id="PF01225"/>
    </source>
</evidence>
<evidence type="ECO:0000256" key="8">
    <source>
        <dbReference type="ARBA" id="ARBA00023306"/>
    </source>
</evidence>
<sequence length="468" mass="50302">MNWSLQQLIDATQGFCSAVSEQERFTSIGTDSRSIEPGGVFVALIGEKHDGHRFADAAVDRGARALVLQRGVIRPEALDGWKQRGVSCILVSDTLKALGDLAAFHRRRMNALRVVAITGSNGKTSTKNLTAAVLRQQTSVLSTEGNFNNLIGVPLTLFRVDSDHRWAVIEMGMNRFGEIDRLGEIASPDISVITNVAPAHLEGLGSIEGVARAKAELIPHVRHTMVLNADDPLVRSMKGKVSCRCLFFGHDSQADVGAKDIETDPAGSRFRLMLPGNDGVWVRLQLSGKAMVANALAAAAVGYSAGMSPDAIVSGLESVAPTAGRMCCIDTPAGIRLIDDTYNANPGSMRAAFASLAPFCKDHRIFLVLGDMLELGSDSAMLHRRLGRAAFEGGFYRLLVCGRFAEETANGAVEAGMAPSCIRVGGKPELQEDLKERLRPGDWVFIKGSRGMAMESIVNELRSWAEGK</sequence>
<evidence type="ECO:0000256" key="6">
    <source>
        <dbReference type="ARBA" id="ARBA00022960"/>
    </source>
</evidence>
<accession>A0A7C4RRE8</accession>
<dbReference type="Pfam" id="PF01225">
    <property type="entry name" value="Mur_ligase"/>
    <property type="match status" value="1"/>
</dbReference>
<keyword evidence="8 10" id="KW-0131">Cell cycle</keyword>
<dbReference type="Gene3D" id="3.90.190.20">
    <property type="entry name" value="Mur ligase, C-terminal domain"/>
    <property type="match status" value="1"/>
</dbReference>
<evidence type="ECO:0000256" key="9">
    <source>
        <dbReference type="ARBA" id="ARBA00023316"/>
    </source>
</evidence>
<dbReference type="InterPro" id="IPR035911">
    <property type="entry name" value="MurE/MurF_N"/>
</dbReference>
<proteinExistence type="inferred from homology"/>
<evidence type="ECO:0000256" key="7">
    <source>
        <dbReference type="ARBA" id="ARBA00022984"/>
    </source>
</evidence>
<dbReference type="GO" id="GO:0051301">
    <property type="term" value="P:cell division"/>
    <property type="evidence" value="ECO:0007669"/>
    <property type="project" value="UniProtKB-KW"/>
</dbReference>
<name>A0A7C4RRE8_9BACT</name>
<comment type="function">
    <text evidence="10 11">Involved in cell wall formation. Catalyzes the final step in the synthesis of UDP-N-acetylmuramoyl-pentapeptide, the precursor of murein.</text>
</comment>
<keyword evidence="5 10" id="KW-0067">ATP-binding</keyword>
<evidence type="ECO:0000256" key="2">
    <source>
        <dbReference type="ARBA" id="ARBA00022598"/>
    </source>
</evidence>
<keyword evidence="3 10" id="KW-0132">Cell division</keyword>
<dbReference type="EMBL" id="DSUH01000133">
    <property type="protein sequence ID" value="HGU32376.1"/>
    <property type="molecule type" value="Genomic_DNA"/>
</dbReference>
<dbReference type="InterPro" id="IPR000713">
    <property type="entry name" value="Mur_ligase_N"/>
</dbReference>
<dbReference type="InterPro" id="IPR013221">
    <property type="entry name" value="Mur_ligase_cen"/>
</dbReference>
<feature type="domain" description="Mur ligase central" evidence="14">
    <location>
        <begin position="117"/>
        <end position="301"/>
    </location>
</feature>
<evidence type="ECO:0000256" key="1">
    <source>
        <dbReference type="ARBA" id="ARBA00022490"/>
    </source>
</evidence>
<gene>
    <name evidence="10" type="primary">murF</name>
    <name evidence="15" type="ORF">ENS29_05925</name>
</gene>
<organism evidence="15">
    <name type="scientific">Desulfatirhabdium butyrativorans</name>
    <dbReference type="NCBI Taxonomy" id="340467"/>
    <lineage>
        <taxon>Bacteria</taxon>
        <taxon>Pseudomonadati</taxon>
        <taxon>Thermodesulfobacteriota</taxon>
        <taxon>Desulfobacteria</taxon>
        <taxon>Desulfobacterales</taxon>
        <taxon>Desulfatirhabdiaceae</taxon>
        <taxon>Desulfatirhabdium</taxon>
    </lineage>
</organism>
<dbReference type="HAMAP" id="MF_02019">
    <property type="entry name" value="MurF"/>
    <property type="match status" value="1"/>
</dbReference>
<evidence type="ECO:0000256" key="3">
    <source>
        <dbReference type="ARBA" id="ARBA00022618"/>
    </source>
</evidence>
<dbReference type="InterPro" id="IPR036565">
    <property type="entry name" value="Mur-like_cat_sf"/>
</dbReference>
<evidence type="ECO:0000313" key="15">
    <source>
        <dbReference type="EMBL" id="HGU32376.1"/>
    </source>
</evidence>
<dbReference type="GO" id="GO:0009252">
    <property type="term" value="P:peptidoglycan biosynthetic process"/>
    <property type="evidence" value="ECO:0007669"/>
    <property type="project" value="UniProtKB-UniRule"/>
</dbReference>
<dbReference type="GO" id="GO:0047480">
    <property type="term" value="F:UDP-N-acetylmuramoyl-tripeptide-D-alanyl-D-alanine ligase activity"/>
    <property type="evidence" value="ECO:0007669"/>
    <property type="project" value="UniProtKB-UniRule"/>
</dbReference>
<dbReference type="UniPathway" id="UPA00219"/>
<evidence type="ECO:0000256" key="10">
    <source>
        <dbReference type="HAMAP-Rule" id="MF_02019"/>
    </source>
</evidence>
<dbReference type="PANTHER" id="PTHR43024:SF1">
    <property type="entry name" value="UDP-N-ACETYLMURAMOYL-TRIPEPTIDE--D-ALANYL-D-ALANINE LIGASE"/>
    <property type="match status" value="1"/>
</dbReference>
<comment type="caution">
    <text evidence="15">The sequence shown here is derived from an EMBL/GenBank/DDBJ whole genome shotgun (WGS) entry which is preliminary data.</text>
</comment>
<dbReference type="SUPFAM" id="SSF63418">
    <property type="entry name" value="MurE/MurF N-terminal domain"/>
    <property type="match status" value="1"/>
</dbReference>
<keyword evidence="2 10" id="KW-0436">Ligase</keyword>
<dbReference type="Pfam" id="PF08245">
    <property type="entry name" value="Mur_ligase_M"/>
    <property type="match status" value="1"/>
</dbReference>
<feature type="domain" description="Mur ligase N-terminal catalytic" evidence="12">
    <location>
        <begin position="25"/>
        <end position="105"/>
    </location>
</feature>
<dbReference type="SUPFAM" id="SSF53623">
    <property type="entry name" value="MurD-like peptide ligases, catalytic domain"/>
    <property type="match status" value="1"/>
</dbReference>
<comment type="subcellular location">
    <subcellularLocation>
        <location evidence="10 11">Cytoplasm</location>
    </subcellularLocation>
</comment>
<dbReference type="InterPro" id="IPR004101">
    <property type="entry name" value="Mur_ligase_C"/>
</dbReference>
<dbReference type="PANTHER" id="PTHR43024">
    <property type="entry name" value="UDP-N-ACETYLMURAMOYL-TRIPEPTIDE--D-ALANYL-D-ALANINE LIGASE"/>
    <property type="match status" value="1"/>
</dbReference>
<evidence type="ECO:0000259" key="13">
    <source>
        <dbReference type="Pfam" id="PF02875"/>
    </source>
</evidence>
<dbReference type="NCBIfam" id="TIGR01143">
    <property type="entry name" value="murF"/>
    <property type="match status" value="1"/>
</dbReference>
<dbReference type="SUPFAM" id="SSF53244">
    <property type="entry name" value="MurD-like peptide ligases, peptide-binding domain"/>
    <property type="match status" value="1"/>
</dbReference>
<dbReference type="GO" id="GO:0005737">
    <property type="term" value="C:cytoplasm"/>
    <property type="evidence" value="ECO:0007669"/>
    <property type="project" value="UniProtKB-SubCell"/>
</dbReference>
<keyword evidence="1 10" id="KW-0963">Cytoplasm</keyword>
<keyword evidence="7 10" id="KW-0573">Peptidoglycan synthesis</keyword>
<dbReference type="GO" id="GO:0008360">
    <property type="term" value="P:regulation of cell shape"/>
    <property type="evidence" value="ECO:0007669"/>
    <property type="project" value="UniProtKB-KW"/>
</dbReference>
<dbReference type="Gene3D" id="3.40.1390.10">
    <property type="entry name" value="MurE/MurF, N-terminal domain"/>
    <property type="match status" value="1"/>
</dbReference>
<dbReference type="InterPro" id="IPR051046">
    <property type="entry name" value="MurCDEF_CellWall_CoF430Synth"/>
</dbReference>
<dbReference type="InterPro" id="IPR005863">
    <property type="entry name" value="UDP-N-AcMur_synth"/>
</dbReference>
<dbReference type="Gene3D" id="3.40.1190.10">
    <property type="entry name" value="Mur-like, catalytic domain"/>
    <property type="match status" value="1"/>
</dbReference>
<keyword evidence="6 10" id="KW-0133">Cell shape</keyword>
<evidence type="ECO:0000256" key="11">
    <source>
        <dbReference type="RuleBase" id="RU004136"/>
    </source>
</evidence>
<comment type="pathway">
    <text evidence="10 11">Cell wall biogenesis; peptidoglycan biosynthesis.</text>
</comment>
<dbReference type="Pfam" id="PF02875">
    <property type="entry name" value="Mur_ligase_C"/>
    <property type="match status" value="1"/>
</dbReference>
<keyword evidence="4 10" id="KW-0547">Nucleotide-binding</keyword>
<feature type="binding site" evidence="10">
    <location>
        <begin position="119"/>
        <end position="125"/>
    </location>
    <ligand>
        <name>ATP</name>
        <dbReference type="ChEBI" id="CHEBI:30616"/>
    </ligand>
</feature>
<evidence type="ECO:0000256" key="5">
    <source>
        <dbReference type="ARBA" id="ARBA00022840"/>
    </source>
</evidence>